<comment type="caution">
    <text evidence="2">The sequence shown here is derived from an EMBL/GenBank/DDBJ whole genome shotgun (WGS) entry which is preliminary data.</text>
</comment>
<protein>
    <recommendedName>
        <fullName evidence="1">ARG and Rhodanese-Phosphatase-superfamily-associated domain-containing protein</fullName>
    </recommendedName>
</protein>
<feature type="domain" description="ARG and Rhodanese-Phosphatase-superfamily-associated" evidence="1">
    <location>
        <begin position="9"/>
        <end position="301"/>
    </location>
</feature>
<gene>
    <name evidence="2" type="ORF">ENW00_03800</name>
</gene>
<proteinExistence type="predicted"/>
<organism evidence="2">
    <name type="scientific">Dictyoglomus thermophilum</name>
    <dbReference type="NCBI Taxonomy" id="14"/>
    <lineage>
        <taxon>Bacteria</taxon>
        <taxon>Pseudomonadati</taxon>
        <taxon>Dictyoglomota</taxon>
        <taxon>Dictyoglomia</taxon>
        <taxon>Dictyoglomales</taxon>
        <taxon>Dictyoglomaceae</taxon>
        <taxon>Dictyoglomus</taxon>
    </lineage>
</organism>
<dbReference type="AlphaFoldDB" id="A0A7C3MHK1"/>
<sequence>MKIIDYVSQVKFGDPQKYESITIIPIFAEINKVPFFITLDEALKTNGFYIKEVDQTGTVPNLKVINKLDQKVFILDGEELKGGKQNRVVNTSLLIKNKSEFVIPVSCTERGRWHYESHHFGDPDVVIPADIRRIKNESVLSSLLYSNRYNSDQSMIWAEIEKLQKEFGIKSETSAMRDVFEKRKNLYENMKEKFPYIEGQNGIIVFQDRKFDGLDIISLKSAYKNLHDKLVKSYIFRSKLLKKENNTDYGDEYEKFLKEIEAIEPLKFKSPALGWDIRIASKNYVGSILTYANKPIHINFFKKRI</sequence>
<reference evidence="2" key="1">
    <citation type="journal article" date="2020" name="mSystems">
        <title>Genome- and Community-Level Interaction Insights into Carbon Utilization and Element Cycling Functions of Hydrothermarchaeota in Hydrothermal Sediment.</title>
        <authorList>
            <person name="Zhou Z."/>
            <person name="Liu Y."/>
            <person name="Xu W."/>
            <person name="Pan J."/>
            <person name="Luo Z.H."/>
            <person name="Li M."/>
        </authorList>
    </citation>
    <scope>NUCLEOTIDE SEQUENCE [LARGE SCALE GENOMIC DNA]</scope>
    <source>
        <strain evidence="2">SpSt-81</strain>
    </source>
</reference>
<accession>A0A7C3MHK1</accession>
<dbReference type="EMBL" id="DTIN01000013">
    <property type="protein sequence ID" value="HFX13270.1"/>
    <property type="molecule type" value="Genomic_DNA"/>
</dbReference>
<dbReference type="Pfam" id="PF20208">
    <property type="entry name" value="ARPP-1"/>
    <property type="match status" value="1"/>
</dbReference>
<dbReference type="InterPro" id="IPR046699">
    <property type="entry name" value="ARPP-1"/>
</dbReference>
<name>A0A7C3MHK1_DICTH</name>
<evidence type="ECO:0000259" key="1">
    <source>
        <dbReference type="Pfam" id="PF20208"/>
    </source>
</evidence>
<evidence type="ECO:0000313" key="2">
    <source>
        <dbReference type="EMBL" id="HFX13270.1"/>
    </source>
</evidence>